<evidence type="ECO:0000313" key="9">
    <source>
        <dbReference type="EMBL" id="KAF2901390.1"/>
    </source>
</evidence>
<dbReference type="GO" id="GO:0004499">
    <property type="term" value="F:N,N-dimethylaniline monooxygenase activity"/>
    <property type="evidence" value="ECO:0007669"/>
    <property type="project" value="InterPro"/>
</dbReference>
<keyword evidence="5" id="KW-0521">NADP</keyword>
<name>A0A8K0DJ10_IGNLU</name>
<dbReference type="InterPro" id="IPR020946">
    <property type="entry name" value="Flavin_mOase-like"/>
</dbReference>
<accession>A0A8K0DJ10</accession>
<reference evidence="9" key="1">
    <citation type="submission" date="2019-08" db="EMBL/GenBank/DDBJ databases">
        <title>The genome of the North American firefly Photinus pyralis.</title>
        <authorList>
            <consortium name="Photinus pyralis genome working group"/>
            <person name="Fallon T.R."/>
            <person name="Sander Lower S.E."/>
            <person name="Weng J.-K."/>
        </authorList>
    </citation>
    <scope>NUCLEOTIDE SEQUENCE</scope>
    <source>
        <strain evidence="9">TRF0915ILg1</strain>
        <tissue evidence="9">Whole body</tissue>
    </source>
</reference>
<dbReference type="GO" id="GO:0050661">
    <property type="term" value="F:NADP binding"/>
    <property type="evidence" value="ECO:0007669"/>
    <property type="project" value="InterPro"/>
</dbReference>
<dbReference type="PRINTS" id="PR00370">
    <property type="entry name" value="FMOXYGENASE"/>
</dbReference>
<comment type="cofactor">
    <cofactor evidence="1 8">
        <name>FAD</name>
        <dbReference type="ChEBI" id="CHEBI:57692"/>
    </cofactor>
</comment>
<keyword evidence="10" id="KW-1185">Reference proteome</keyword>
<keyword evidence="7 8" id="KW-0503">Monooxygenase</keyword>
<evidence type="ECO:0000256" key="7">
    <source>
        <dbReference type="ARBA" id="ARBA00023033"/>
    </source>
</evidence>
<comment type="similarity">
    <text evidence="2 8">Belongs to the FMO family.</text>
</comment>
<evidence type="ECO:0000256" key="3">
    <source>
        <dbReference type="ARBA" id="ARBA00022630"/>
    </source>
</evidence>
<dbReference type="InterPro" id="IPR000960">
    <property type="entry name" value="Flavin_mOase"/>
</dbReference>
<dbReference type="SUPFAM" id="SSF51905">
    <property type="entry name" value="FAD/NAD(P)-binding domain"/>
    <property type="match status" value="2"/>
</dbReference>
<keyword evidence="6 8" id="KW-0560">Oxidoreductase</keyword>
<protein>
    <recommendedName>
        <fullName evidence="8">Flavin-containing monooxygenase</fullName>
        <ecNumber evidence="8">1.-.-.-</ecNumber>
    </recommendedName>
</protein>
<gene>
    <name evidence="9" type="ORF">ILUMI_04801</name>
</gene>
<dbReference type="PIRSF" id="PIRSF000332">
    <property type="entry name" value="FMO"/>
    <property type="match status" value="1"/>
</dbReference>
<dbReference type="Proteomes" id="UP000801492">
    <property type="component" value="Unassembled WGS sequence"/>
</dbReference>
<proteinExistence type="inferred from homology"/>
<evidence type="ECO:0000256" key="2">
    <source>
        <dbReference type="ARBA" id="ARBA00009183"/>
    </source>
</evidence>
<keyword evidence="3 8" id="KW-0285">Flavoprotein</keyword>
<dbReference type="Pfam" id="PF00743">
    <property type="entry name" value="FMO-like"/>
    <property type="match status" value="2"/>
</dbReference>
<evidence type="ECO:0000256" key="8">
    <source>
        <dbReference type="RuleBase" id="RU361177"/>
    </source>
</evidence>
<dbReference type="OrthoDB" id="66881at2759"/>
<organism evidence="9 10">
    <name type="scientific">Ignelater luminosus</name>
    <name type="common">Cucubano</name>
    <name type="synonym">Pyrophorus luminosus</name>
    <dbReference type="NCBI Taxonomy" id="2038154"/>
    <lineage>
        <taxon>Eukaryota</taxon>
        <taxon>Metazoa</taxon>
        <taxon>Ecdysozoa</taxon>
        <taxon>Arthropoda</taxon>
        <taxon>Hexapoda</taxon>
        <taxon>Insecta</taxon>
        <taxon>Pterygota</taxon>
        <taxon>Neoptera</taxon>
        <taxon>Endopterygota</taxon>
        <taxon>Coleoptera</taxon>
        <taxon>Polyphaga</taxon>
        <taxon>Elateriformia</taxon>
        <taxon>Elateroidea</taxon>
        <taxon>Elateridae</taxon>
        <taxon>Agrypninae</taxon>
        <taxon>Pyrophorini</taxon>
        <taxon>Ignelater</taxon>
    </lineage>
</organism>
<dbReference type="InterPro" id="IPR036188">
    <property type="entry name" value="FAD/NAD-bd_sf"/>
</dbReference>
<dbReference type="EMBL" id="VTPC01001672">
    <property type="protein sequence ID" value="KAF2901390.1"/>
    <property type="molecule type" value="Genomic_DNA"/>
</dbReference>
<comment type="caution">
    <text evidence="9">The sequence shown here is derived from an EMBL/GenBank/DDBJ whole genome shotgun (WGS) entry which is preliminary data.</text>
</comment>
<evidence type="ECO:0000256" key="5">
    <source>
        <dbReference type="ARBA" id="ARBA00022857"/>
    </source>
</evidence>
<dbReference type="FunFam" id="3.50.50.60:FF:000138">
    <property type="entry name" value="Flavin-containing monooxygenase"/>
    <property type="match status" value="1"/>
</dbReference>
<dbReference type="PANTHER" id="PTHR23023">
    <property type="entry name" value="DIMETHYLANILINE MONOOXYGENASE"/>
    <property type="match status" value="1"/>
</dbReference>
<evidence type="ECO:0000256" key="4">
    <source>
        <dbReference type="ARBA" id="ARBA00022827"/>
    </source>
</evidence>
<evidence type="ECO:0000256" key="6">
    <source>
        <dbReference type="ARBA" id="ARBA00023002"/>
    </source>
</evidence>
<evidence type="ECO:0000313" key="10">
    <source>
        <dbReference type="Proteomes" id="UP000801492"/>
    </source>
</evidence>
<dbReference type="AlphaFoldDB" id="A0A8K0DJ10"/>
<dbReference type="InterPro" id="IPR050346">
    <property type="entry name" value="FMO-like"/>
</dbReference>
<dbReference type="EC" id="1.-.-.-" evidence="8"/>
<dbReference type="Gene3D" id="3.50.50.60">
    <property type="entry name" value="FAD/NAD(P)-binding domain"/>
    <property type="match status" value="2"/>
</dbReference>
<evidence type="ECO:0000256" key="1">
    <source>
        <dbReference type="ARBA" id="ARBA00001974"/>
    </source>
</evidence>
<keyword evidence="4 8" id="KW-0274">FAD</keyword>
<dbReference type="GO" id="GO:0050660">
    <property type="term" value="F:flavin adenine dinucleotide binding"/>
    <property type="evidence" value="ECO:0007669"/>
    <property type="project" value="InterPro"/>
</dbReference>
<sequence>MRVAIIGAGAAGLSSARHAIANGHECDVLELAPQLGGTWVYTDEVGTDRYGYPIYSAMYQGLRTNLPKEVMGYPDFPIPEQEKSYLTQAEILNFLNLYADNFNLRPHIKFNHHVMDVRPVECNKWLITSINKPTKEEIKDVYDAVMICNGHYNEPTTPDLPGQELFRGRQNHSHQYRSPESYMGQRVLVIGAGPSGLDLALHISAVASYVVLSHHLKEQIEYPSNVIQKPDVRRIRGGEEIEFVDGSCCRFDSILYCTGYKYSFPFLHESCGITVSENHIEPLYKHMIYTDRPTMCFIGIPFNVCAFQMFDLQARYFIKGLGGRLLPSSDMMRVHMENDMQARWARGYTKRQAHLMGPDQKAYYDDLASDADLETIPNVIVKLRDESVKKLYNNLLYFRENRYKILDENNFVQVH</sequence>